<dbReference type="Pfam" id="PF25095">
    <property type="entry name" value="C2H2-zf_KIN17"/>
    <property type="match status" value="1"/>
</dbReference>
<dbReference type="AlphaFoldDB" id="Q23U22"/>
<proteinExistence type="inferred from homology"/>
<sequence>MGKAEAGTPKDISNRMKLKGLQKLKFYCQMCKKQCRDQNGFNCHLKSETHLYNMRQFAENPSEFLSTYSKEFENNFMDLLKKRFNQKRVLANTVYKEYIGDKTHVHMNSTKWTTLSGFVMYLHETGKVTADQTDRGLFITYVDKGLEAIKQQREEEKRARLEKKTEKMQQMELERQLQNVKKLEETMNKNIEAKNEQMDELDLEGGQFEFGISFNLKKDEQEDEDEQEEENKDEELISFSVQQQNNQQNQENEQAAVPTENKIENNTQINQQDGDQIQQEGEDAFDEIPWLQEGITVKIKDKELENGSYYNEKAIVKEVNSEDPFQGKIQLIKKPEVVIQMDQQFLETVIPKLEGEVMILKPGQYCKKIGLLKSVIKEKFEGVIQLKEDPSIQLNIPYELFSKI</sequence>
<dbReference type="InterPro" id="IPR041330">
    <property type="entry name" value="KN17_SH3"/>
</dbReference>
<dbReference type="SUPFAM" id="SSF57667">
    <property type="entry name" value="beta-beta-alpha zinc fingers"/>
    <property type="match status" value="1"/>
</dbReference>
<dbReference type="SMART" id="SM01253">
    <property type="entry name" value="Kin17_mid"/>
    <property type="match status" value="1"/>
</dbReference>
<evidence type="ECO:0000313" key="7">
    <source>
        <dbReference type="EMBL" id="EAS00028.1"/>
    </source>
</evidence>
<comment type="similarity">
    <text evidence="1">Belongs to the KIN17 family.</text>
</comment>
<dbReference type="eggNOG" id="KOG2837">
    <property type="taxonomic scope" value="Eukaryota"/>
</dbReference>
<dbReference type="OrthoDB" id="10266249at2759"/>
<dbReference type="InterPro" id="IPR037321">
    <property type="entry name" value="KIN17-like"/>
</dbReference>
<dbReference type="PANTHER" id="PTHR12805:SF0">
    <property type="entry name" value="DNA_RNA-BINDING PROTEIN KIN17"/>
    <property type="match status" value="1"/>
</dbReference>
<dbReference type="STRING" id="312017.Q23U22"/>
<dbReference type="Gene3D" id="2.30.30.140">
    <property type="match status" value="1"/>
</dbReference>
<reference evidence="8" key="1">
    <citation type="journal article" date="2006" name="PLoS Biol.">
        <title>Macronuclear genome sequence of the ciliate Tetrahymena thermophila, a model eukaryote.</title>
        <authorList>
            <person name="Eisen J.A."/>
            <person name="Coyne R.S."/>
            <person name="Wu M."/>
            <person name="Wu D."/>
            <person name="Thiagarajan M."/>
            <person name="Wortman J.R."/>
            <person name="Badger J.H."/>
            <person name="Ren Q."/>
            <person name="Amedeo P."/>
            <person name="Jones K.M."/>
            <person name="Tallon L.J."/>
            <person name="Delcher A.L."/>
            <person name="Salzberg S.L."/>
            <person name="Silva J.C."/>
            <person name="Haas B.J."/>
            <person name="Majoros W.H."/>
            <person name="Farzad M."/>
            <person name="Carlton J.M."/>
            <person name="Smith R.K. Jr."/>
            <person name="Garg J."/>
            <person name="Pearlman R.E."/>
            <person name="Karrer K.M."/>
            <person name="Sun L."/>
            <person name="Manning G."/>
            <person name="Elde N.C."/>
            <person name="Turkewitz A.P."/>
            <person name="Asai D.J."/>
            <person name="Wilkes D.E."/>
            <person name="Wang Y."/>
            <person name="Cai H."/>
            <person name="Collins K."/>
            <person name="Stewart B.A."/>
            <person name="Lee S.R."/>
            <person name="Wilamowska K."/>
            <person name="Weinberg Z."/>
            <person name="Ruzzo W.L."/>
            <person name="Wloga D."/>
            <person name="Gaertig J."/>
            <person name="Frankel J."/>
            <person name="Tsao C.-C."/>
            <person name="Gorovsky M.A."/>
            <person name="Keeling P.J."/>
            <person name="Waller R.F."/>
            <person name="Patron N.J."/>
            <person name="Cherry J.M."/>
            <person name="Stover N.A."/>
            <person name="Krieger C.J."/>
            <person name="del Toro C."/>
            <person name="Ryder H.F."/>
            <person name="Williamson S.C."/>
            <person name="Barbeau R.A."/>
            <person name="Hamilton E.P."/>
            <person name="Orias E."/>
        </authorList>
    </citation>
    <scope>NUCLEOTIDE SEQUENCE [LARGE SCALE GENOMIC DNA]</scope>
    <source>
        <strain evidence="8">SB210</strain>
    </source>
</reference>
<name>Q23U22_TETTS</name>
<dbReference type="PANTHER" id="PTHR12805">
    <property type="entry name" value="KIN17 KIN, ANTIGENIC DETERMINANT OF RECA PROTEIN HOMOLOG"/>
    <property type="match status" value="1"/>
</dbReference>
<evidence type="ECO:0000256" key="4">
    <source>
        <dbReference type="ARBA" id="ARBA00022833"/>
    </source>
</evidence>
<evidence type="ECO:0000256" key="2">
    <source>
        <dbReference type="ARBA" id="ARBA00022723"/>
    </source>
</evidence>
<accession>Q23U22</accession>
<evidence type="ECO:0000313" key="8">
    <source>
        <dbReference type="Proteomes" id="UP000009168"/>
    </source>
</evidence>
<keyword evidence="5" id="KW-0175">Coiled coil</keyword>
<dbReference type="Proteomes" id="UP000009168">
    <property type="component" value="Unassembled WGS sequence"/>
</dbReference>
<dbReference type="GO" id="GO:0006974">
    <property type="term" value="P:DNA damage response"/>
    <property type="evidence" value="ECO:0007669"/>
    <property type="project" value="TreeGrafter"/>
</dbReference>
<dbReference type="InterPro" id="IPR019447">
    <property type="entry name" value="DNA/RNA-bd_Kin17_WH-like_dom"/>
</dbReference>
<evidence type="ECO:0000259" key="6">
    <source>
        <dbReference type="PROSITE" id="PS00028"/>
    </source>
</evidence>
<dbReference type="InterPro" id="IPR056767">
    <property type="entry name" value="C2H2-Znf_KIN17"/>
</dbReference>
<feature type="coiled-coil region" evidence="5">
    <location>
        <begin position="146"/>
        <end position="237"/>
    </location>
</feature>
<dbReference type="OMA" id="RMTDFIE"/>
<dbReference type="GeneID" id="7824774"/>
<dbReference type="HOGENOM" id="CLU_030065_1_0_1"/>
<dbReference type="GO" id="GO:0008270">
    <property type="term" value="F:zinc ion binding"/>
    <property type="evidence" value="ECO:0007669"/>
    <property type="project" value="UniProtKB-KW"/>
</dbReference>
<evidence type="ECO:0000256" key="5">
    <source>
        <dbReference type="SAM" id="Coils"/>
    </source>
</evidence>
<dbReference type="FunFam" id="1.10.10.2030:FF:000001">
    <property type="entry name" value="DNA/RNA-binding protein KIN17, putative"/>
    <property type="match status" value="1"/>
</dbReference>
<dbReference type="FunCoup" id="Q23U22">
    <property type="interactions" value="360"/>
</dbReference>
<dbReference type="InterPro" id="IPR036236">
    <property type="entry name" value="Znf_C2H2_sf"/>
</dbReference>
<protein>
    <submittedName>
        <fullName evidence="7">KIN17 curved DNA-binding domain protein</fullName>
    </submittedName>
</protein>
<dbReference type="InterPro" id="IPR038254">
    <property type="entry name" value="KIN17_WH-like_sf"/>
</dbReference>
<evidence type="ECO:0000256" key="3">
    <source>
        <dbReference type="ARBA" id="ARBA00022771"/>
    </source>
</evidence>
<keyword evidence="7" id="KW-0238">DNA-binding</keyword>
<feature type="domain" description="C2H2-type" evidence="6">
    <location>
        <begin position="28"/>
        <end position="50"/>
    </location>
</feature>
<dbReference type="GO" id="GO:0005634">
    <property type="term" value="C:nucleus"/>
    <property type="evidence" value="ECO:0007669"/>
    <property type="project" value="TreeGrafter"/>
</dbReference>
<dbReference type="InParanoid" id="Q23U22"/>
<dbReference type="PROSITE" id="PS00028">
    <property type="entry name" value="ZINC_FINGER_C2H2_1"/>
    <property type="match status" value="1"/>
</dbReference>
<keyword evidence="4" id="KW-0862">Zinc</keyword>
<keyword evidence="2" id="KW-0479">Metal-binding</keyword>
<gene>
    <name evidence="7" type="ORF">TTHERM_01197060</name>
</gene>
<dbReference type="InterPro" id="IPR013087">
    <property type="entry name" value="Znf_C2H2_type"/>
</dbReference>
<dbReference type="EMBL" id="GG662631">
    <property type="protein sequence ID" value="EAS00028.1"/>
    <property type="molecule type" value="Genomic_DNA"/>
</dbReference>
<organism evidence="7 8">
    <name type="scientific">Tetrahymena thermophila (strain SB210)</name>
    <dbReference type="NCBI Taxonomy" id="312017"/>
    <lineage>
        <taxon>Eukaryota</taxon>
        <taxon>Sar</taxon>
        <taxon>Alveolata</taxon>
        <taxon>Ciliophora</taxon>
        <taxon>Intramacronucleata</taxon>
        <taxon>Oligohymenophorea</taxon>
        <taxon>Hymenostomatida</taxon>
        <taxon>Tetrahymenina</taxon>
        <taxon>Tetrahymenidae</taxon>
        <taxon>Tetrahymena</taxon>
    </lineage>
</organism>
<dbReference type="GO" id="GO:0003690">
    <property type="term" value="F:double-stranded DNA binding"/>
    <property type="evidence" value="ECO:0007669"/>
    <property type="project" value="TreeGrafter"/>
</dbReference>
<keyword evidence="3" id="KW-0863">Zinc-finger</keyword>
<evidence type="ECO:0000256" key="1">
    <source>
        <dbReference type="ARBA" id="ARBA00008517"/>
    </source>
</evidence>
<keyword evidence="8" id="KW-1185">Reference proteome</keyword>
<dbReference type="RefSeq" id="XP_001020273.1">
    <property type="nucleotide sequence ID" value="XM_001020273.3"/>
</dbReference>
<dbReference type="KEGG" id="tet:TTHERM_01197060"/>
<dbReference type="Pfam" id="PF18131">
    <property type="entry name" value="KN17_SH3"/>
    <property type="match status" value="1"/>
</dbReference>
<dbReference type="Gene3D" id="1.10.10.2030">
    <property type="entry name" value="DNA/RNA-binding protein Kin17, conserved domain"/>
    <property type="match status" value="1"/>
</dbReference>
<dbReference type="Pfam" id="PF10357">
    <property type="entry name" value="WH_KIN17"/>
    <property type="match status" value="1"/>
</dbReference>
<dbReference type="GO" id="GO:0006260">
    <property type="term" value="P:DNA replication"/>
    <property type="evidence" value="ECO:0007669"/>
    <property type="project" value="TreeGrafter"/>
</dbReference>